<reference evidence="1" key="1">
    <citation type="submission" date="2018-01" db="EMBL/GenBank/DDBJ databases">
        <title>Genomic characterization of Leptospira inadai serogroup Lyme isolated from captured rat in Brazil and comparative analysis with human reference strain.</title>
        <authorList>
            <person name="Moreno L.Z."/>
            <person name="Loureiro A.P."/>
            <person name="Miraglia F."/>
            <person name="Kremer F.S."/>
            <person name="Eslabao M.R."/>
            <person name="Dellagostin O.A."/>
            <person name="Lilenbaum W."/>
            <person name="Moreno A.M."/>
        </authorList>
    </citation>
    <scope>NUCLEOTIDE SEQUENCE [LARGE SCALE GENOMIC DNA]</scope>
    <source>
        <strain evidence="1">M34/99</strain>
    </source>
</reference>
<organism evidence="1 2">
    <name type="scientific">Leptospira inadai serovar Lyme</name>
    <dbReference type="NCBI Taxonomy" id="293084"/>
    <lineage>
        <taxon>Bacteria</taxon>
        <taxon>Pseudomonadati</taxon>
        <taxon>Spirochaetota</taxon>
        <taxon>Spirochaetia</taxon>
        <taxon>Leptospirales</taxon>
        <taxon>Leptospiraceae</taxon>
        <taxon>Leptospira</taxon>
    </lineage>
</organism>
<keyword evidence="2" id="KW-1185">Reference proteome</keyword>
<dbReference type="Proteomes" id="UP000094669">
    <property type="component" value="Unassembled WGS sequence"/>
</dbReference>
<comment type="caution">
    <text evidence="1">The sequence shown here is derived from an EMBL/GenBank/DDBJ whole genome shotgun (WGS) entry which is preliminary data.</text>
</comment>
<proteinExistence type="predicted"/>
<gene>
    <name evidence="1" type="ORF">BES34_019835</name>
</gene>
<protein>
    <submittedName>
        <fullName evidence="1">Uncharacterized protein</fullName>
    </submittedName>
</protein>
<name>A0ABX4YDH4_9LEPT</name>
<accession>A0ABX4YDH4</accession>
<evidence type="ECO:0000313" key="2">
    <source>
        <dbReference type="Proteomes" id="UP000094669"/>
    </source>
</evidence>
<evidence type="ECO:0000313" key="1">
    <source>
        <dbReference type="EMBL" id="PNV72246.1"/>
    </source>
</evidence>
<dbReference type="EMBL" id="MCRM02000034">
    <property type="protein sequence ID" value="PNV72246.1"/>
    <property type="molecule type" value="Genomic_DNA"/>
</dbReference>
<sequence>MLSFWSNVPVRKTSRPISEIIDRIEFGNEAIQNSEILKYKKSSLRRSLFASRHSEKMNIRLKISARVFRTRKSH</sequence>